<dbReference type="OrthoDB" id="139410at2"/>
<dbReference type="PANTHER" id="PTHR12526">
    <property type="entry name" value="GLYCOSYLTRANSFERASE"/>
    <property type="match status" value="1"/>
</dbReference>
<dbReference type="InterPro" id="IPR001296">
    <property type="entry name" value="Glyco_trans_1"/>
</dbReference>
<evidence type="ECO:0000313" key="3">
    <source>
        <dbReference type="Proteomes" id="UP000018227"/>
    </source>
</evidence>
<comment type="caution">
    <text evidence="2">The sequence shown here is derived from an EMBL/GenBank/DDBJ whole genome shotgun (WGS) entry which is preliminary data.</text>
</comment>
<accession>V2Y6R1</accession>
<dbReference type="STRING" id="592026.GCWU0000282_000954"/>
<sequence>MKGKIRVLWLCNIIIPQAAAKLGINTGAGGGWLNQLSDIFDKRDDIEICIVAPYLQGSELIHINFGKSSEFYGFQKEISEPWKYDASVEKVFSRIIAEFKPDIVHIFGTEFPHSLSLVKVFNNPAKTVIHVQGIISAISKHYEAFLPVNIVRKYSFRDFIRRDNIEKQKRKFELRGEYETEAIKKAAHVFHRTDWDEAVIREINPDVNLHYAQEMMRSSFYLGRWKHENCENHSIFISQGNYPLKGLHIMLEALKHIREKYKRVKLYIAGDDILSVNSLKEKLREGYYSKYIRELIKKWNLTENVKFTGNLSEEEMKQRYLQSNVFVSASSIENSSNSIAEAMLLGVPTVASFVGGCSSLIEHGVTGYLYQADAPYMLAYYVCKIFENKELSVELGNNAALRAEARYDREVIVEDIINCYESMLCK</sequence>
<protein>
    <submittedName>
        <fullName evidence="2">Glycosyltransferase, group 1 family protein</fullName>
    </submittedName>
</protein>
<keyword evidence="3" id="KW-1185">Reference proteome</keyword>
<dbReference type="Proteomes" id="UP000018227">
    <property type="component" value="Unassembled WGS sequence"/>
</dbReference>
<reference evidence="2 3" key="1">
    <citation type="submission" date="2013-06" db="EMBL/GenBank/DDBJ databases">
        <authorList>
            <person name="Weinstock G."/>
            <person name="Sodergren E."/>
            <person name="Clifton S."/>
            <person name="Fulton L."/>
            <person name="Fulton B."/>
            <person name="Courtney L."/>
            <person name="Fronick C."/>
            <person name="Harrison M."/>
            <person name="Strong C."/>
            <person name="Farmer C."/>
            <person name="Delahaunty K."/>
            <person name="Markovic C."/>
            <person name="Hall O."/>
            <person name="Minx P."/>
            <person name="Tomlinson C."/>
            <person name="Mitreva M."/>
            <person name="Nelson J."/>
            <person name="Hou S."/>
            <person name="Wollam A."/>
            <person name="Pepin K.H."/>
            <person name="Johnson M."/>
            <person name="Bhonagiri V."/>
            <person name="Nash W.E."/>
            <person name="Warren W."/>
            <person name="Chinwalla A."/>
            <person name="Mardis E.R."/>
            <person name="Wilson R.K."/>
        </authorList>
    </citation>
    <scope>NUCLEOTIDE SEQUENCE [LARGE SCALE GENOMIC DNA]</scope>
    <source>
        <strain evidence="2 3">ATCC 51271</strain>
    </source>
</reference>
<dbReference type="RefSeq" id="WP_023353836.1">
    <property type="nucleotide sequence ID" value="NZ_KI535367.1"/>
</dbReference>
<keyword evidence="2" id="KW-0808">Transferase</keyword>
<organism evidence="2 3">
    <name type="scientific">Catonella morbi ATCC 51271</name>
    <dbReference type="NCBI Taxonomy" id="592026"/>
    <lineage>
        <taxon>Bacteria</taxon>
        <taxon>Bacillati</taxon>
        <taxon>Bacillota</taxon>
        <taxon>Clostridia</taxon>
        <taxon>Lachnospirales</taxon>
        <taxon>Lachnospiraceae</taxon>
        <taxon>Catonella</taxon>
    </lineage>
</organism>
<dbReference type="EMBL" id="ACIL03000007">
    <property type="protein sequence ID" value="ESL03787.1"/>
    <property type="molecule type" value="Genomic_DNA"/>
</dbReference>
<dbReference type="eggNOG" id="COG0438">
    <property type="taxonomic scope" value="Bacteria"/>
</dbReference>
<dbReference type="GO" id="GO:0016757">
    <property type="term" value="F:glycosyltransferase activity"/>
    <property type="evidence" value="ECO:0007669"/>
    <property type="project" value="InterPro"/>
</dbReference>
<dbReference type="AlphaFoldDB" id="V2Y6R1"/>
<feature type="domain" description="Glycosyl transferase family 1" evidence="1">
    <location>
        <begin position="227"/>
        <end position="400"/>
    </location>
</feature>
<name>V2Y6R1_9FIRM</name>
<dbReference type="CDD" id="cd03801">
    <property type="entry name" value="GT4_PimA-like"/>
    <property type="match status" value="1"/>
</dbReference>
<proteinExistence type="predicted"/>
<dbReference type="Pfam" id="PF00534">
    <property type="entry name" value="Glycos_transf_1"/>
    <property type="match status" value="1"/>
</dbReference>
<evidence type="ECO:0000259" key="1">
    <source>
        <dbReference type="Pfam" id="PF00534"/>
    </source>
</evidence>
<dbReference type="Gene3D" id="3.40.50.2000">
    <property type="entry name" value="Glycogen Phosphorylase B"/>
    <property type="match status" value="2"/>
</dbReference>
<gene>
    <name evidence="2" type="ORF">GCWU0000282_000954</name>
</gene>
<dbReference type="HOGENOM" id="CLU_053837_0_0_9"/>
<dbReference type="SUPFAM" id="SSF53756">
    <property type="entry name" value="UDP-Glycosyltransferase/glycogen phosphorylase"/>
    <property type="match status" value="1"/>
</dbReference>
<evidence type="ECO:0000313" key="2">
    <source>
        <dbReference type="EMBL" id="ESL03787.1"/>
    </source>
</evidence>